<evidence type="ECO:0000313" key="1">
    <source>
        <dbReference type="EMBL" id="GAH47101.1"/>
    </source>
</evidence>
<name>X1FN60_9ZZZZ</name>
<dbReference type="EMBL" id="BARU01007737">
    <property type="protein sequence ID" value="GAH47101.1"/>
    <property type="molecule type" value="Genomic_DNA"/>
</dbReference>
<organism evidence="1">
    <name type="scientific">marine sediment metagenome</name>
    <dbReference type="NCBI Taxonomy" id="412755"/>
    <lineage>
        <taxon>unclassified sequences</taxon>
        <taxon>metagenomes</taxon>
        <taxon>ecological metagenomes</taxon>
    </lineage>
</organism>
<protein>
    <submittedName>
        <fullName evidence="1">Uncharacterized protein</fullName>
    </submittedName>
</protein>
<proteinExistence type="predicted"/>
<gene>
    <name evidence="1" type="ORF">S03H2_15236</name>
</gene>
<sequence length="144" mass="16997">MNYLTLQCGKQKKEKINMNTPSIDYLYREFPILDCMIKDDMEYINLNIWTCFKEDIAKIDILTSPFLYKGVLFTTEKQKDESYNIYKHKLNLEGSIKTYLLKIFDPDGISVTTLPGCRKEQIIIRVNQELEEGKNEKIIIKQED</sequence>
<accession>X1FN60</accession>
<dbReference type="AlphaFoldDB" id="X1FN60"/>
<comment type="caution">
    <text evidence="1">The sequence shown here is derived from an EMBL/GenBank/DDBJ whole genome shotgun (WGS) entry which is preliminary data.</text>
</comment>
<reference evidence="1" key="1">
    <citation type="journal article" date="2014" name="Front. Microbiol.">
        <title>High frequency of phylogenetically diverse reductive dehalogenase-homologous genes in deep subseafloor sedimentary metagenomes.</title>
        <authorList>
            <person name="Kawai M."/>
            <person name="Futagami T."/>
            <person name="Toyoda A."/>
            <person name="Takaki Y."/>
            <person name="Nishi S."/>
            <person name="Hori S."/>
            <person name="Arai W."/>
            <person name="Tsubouchi T."/>
            <person name="Morono Y."/>
            <person name="Uchiyama I."/>
            <person name="Ito T."/>
            <person name="Fujiyama A."/>
            <person name="Inagaki F."/>
            <person name="Takami H."/>
        </authorList>
    </citation>
    <scope>NUCLEOTIDE SEQUENCE</scope>
    <source>
        <strain evidence="1">Expedition CK06-06</strain>
    </source>
</reference>